<comment type="caution">
    <text evidence="2">The sequence shown here is derived from an EMBL/GenBank/DDBJ whole genome shotgun (WGS) entry which is preliminary data.</text>
</comment>
<reference evidence="2 3" key="1">
    <citation type="submission" date="2016-03" db="EMBL/GenBank/DDBJ databases">
        <title>Genome sequence of Rhodococcus kyotonensis KB10.</title>
        <authorList>
            <person name="Jeong H."/>
            <person name="Hong C.E."/>
            <person name="Jo S.H."/>
            <person name="Park J.M."/>
        </authorList>
    </citation>
    <scope>NUCLEOTIDE SEQUENCE [LARGE SCALE GENOMIC DNA]</scope>
    <source>
        <strain evidence="2 3">KB10</strain>
    </source>
</reference>
<proteinExistence type="predicted"/>
<sequence>MTRVLLTGAAGFIGGHILEALRPQHDVVAVDAYLASAHGDSGRSDGIAAVDVRDREALAASLKGVDVVCHQAAVVGAGVNAGDAPAYASHNDFGTAVLLAAMADAGCTRLVLASSMVVYGEGRYRTADGRIVVPGPRTRADLDSGRFDNTDPDTGDVLVWTPVPEDAPLQPRSTYAASKLAQENYALAWSLATGGSVTALRYHNVYGPHMPRNTPYSGVAAMFRSSLEAGRAPQVYEDGAQARDFVHVHDIASANVLSIDAALPGFTALNVSSGQPITIGEVATALSDACNGPAPEVTGQYRSGDVRHIVASPERARQLIGFEATVGPQDGLREFATAPLRDAQSTGAPSV</sequence>
<feature type="domain" description="NAD-dependent epimerase/dehydratase" evidence="1">
    <location>
        <begin position="4"/>
        <end position="124"/>
    </location>
</feature>
<dbReference type="Pfam" id="PF01370">
    <property type="entry name" value="Epimerase"/>
    <property type="match status" value="2"/>
</dbReference>
<protein>
    <submittedName>
        <fullName evidence="2">NAD-dependent dehydratase</fullName>
    </submittedName>
</protein>
<evidence type="ECO:0000313" key="2">
    <source>
        <dbReference type="EMBL" id="OAK56048.1"/>
    </source>
</evidence>
<dbReference type="RefSeq" id="WP_068422722.1">
    <property type="nucleotide sequence ID" value="NZ_LVHI01000006.1"/>
</dbReference>
<evidence type="ECO:0000259" key="1">
    <source>
        <dbReference type="Pfam" id="PF01370"/>
    </source>
</evidence>
<dbReference type="EMBL" id="LVHI01000006">
    <property type="protein sequence ID" value="OAK56048.1"/>
    <property type="molecule type" value="Genomic_DNA"/>
</dbReference>
<dbReference type="PANTHER" id="PTHR43245:SF13">
    <property type="entry name" value="UDP-D-APIOSE_UDP-D-XYLOSE SYNTHASE 2"/>
    <property type="match status" value="1"/>
</dbReference>
<dbReference type="Gene3D" id="3.90.25.10">
    <property type="entry name" value="UDP-galactose 4-epimerase, domain 1"/>
    <property type="match status" value="1"/>
</dbReference>
<dbReference type="PANTHER" id="PTHR43245">
    <property type="entry name" value="BIFUNCTIONAL POLYMYXIN RESISTANCE PROTEIN ARNA"/>
    <property type="match status" value="1"/>
</dbReference>
<dbReference type="Proteomes" id="UP000077519">
    <property type="component" value="Unassembled WGS sequence"/>
</dbReference>
<dbReference type="Gene3D" id="3.40.50.720">
    <property type="entry name" value="NAD(P)-binding Rossmann-like Domain"/>
    <property type="match status" value="2"/>
</dbReference>
<accession>A0A177YLZ2</accession>
<dbReference type="InterPro" id="IPR036291">
    <property type="entry name" value="NAD(P)-bd_dom_sf"/>
</dbReference>
<keyword evidence="3" id="KW-1185">Reference proteome</keyword>
<evidence type="ECO:0000313" key="3">
    <source>
        <dbReference type="Proteomes" id="UP000077519"/>
    </source>
</evidence>
<dbReference type="InterPro" id="IPR050177">
    <property type="entry name" value="Lipid_A_modif_metabolic_enz"/>
</dbReference>
<dbReference type="AlphaFoldDB" id="A0A177YLZ2"/>
<dbReference type="InterPro" id="IPR001509">
    <property type="entry name" value="Epimerase_deHydtase"/>
</dbReference>
<name>A0A177YLZ2_9NOCA</name>
<feature type="domain" description="NAD-dependent epimerase/dehydratase" evidence="1">
    <location>
        <begin position="165"/>
        <end position="261"/>
    </location>
</feature>
<gene>
    <name evidence="2" type="ORF">A3K89_17750</name>
</gene>
<dbReference type="SUPFAM" id="SSF51735">
    <property type="entry name" value="NAD(P)-binding Rossmann-fold domains"/>
    <property type="match status" value="1"/>
</dbReference>
<organism evidence="2 3">
    <name type="scientific">Rhodococcoides kyotonense</name>
    <dbReference type="NCBI Taxonomy" id="398843"/>
    <lineage>
        <taxon>Bacteria</taxon>
        <taxon>Bacillati</taxon>
        <taxon>Actinomycetota</taxon>
        <taxon>Actinomycetes</taxon>
        <taxon>Mycobacteriales</taxon>
        <taxon>Nocardiaceae</taxon>
        <taxon>Rhodococcoides</taxon>
    </lineage>
</organism>